<dbReference type="PROSITE" id="PS51257">
    <property type="entry name" value="PROKAR_LIPOPROTEIN"/>
    <property type="match status" value="1"/>
</dbReference>
<evidence type="ECO:0000313" key="3">
    <source>
        <dbReference type="EMBL" id="RFA34093.1"/>
    </source>
</evidence>
<evidence type="ECO:0000313" key="4">
    <source>
        <dbReference type="Proteomes" id="UP000256763"/>
    </source>
</evidence>
<comment type="caution">
    <text evidence="3">The sequence shown here is derived from an EMBL/GenBank/DDBJ whole genome shotgun (WGS) entry which is preliminary data.</text>
</comment>
<accession>A0A3E0WPG4</accession>
<evidence type="ECO:0000256" key="1">
    <source>
        <dbReference type="SAM" id="MobiDB-lite"/>
    </source>
</evidence>
<evidence type="ECO:0000256" key="2">
    <source>
        <dbReference type="SAM" id="SignalP"/>
    </source>
</evidence>
<keyword evidence="4" id="KW-1185">Reference proteome</keyword>
<organism evidence="3 4">
    <name type="scientific">Alkalilimnicola ehrlichii</name>
    <dbReference type="NCBI Taxonomy" id="351052"/>
    <lineage>
        <taxon>Bacteria</taxon>
        <taxon>Pseudomonadati</taxon>
        <taxon>Pseudomonadota</taxon>
        <taxon>Gammaproteobacteria</taxon>
        <taxon>Chromatiales</taxon>
        <taxon>Ectothiorhodospiraceae</taxon>
        <taxon>Alkalilimnicola</taxon>
    </lineage>
</organism>
<evidence type="ECO:0008006" key="5">
    <source>
        <dbReference type="Google" id="ProtNLM"/>
    </source>
</evidence>
<dbReference type="RefSeq" id="WP_116303150.1">
    <property type="nucleotide sequence ID" value="NZ_NFZV01000018.1"/>
</dbReference>
<feature type="signal peptide" evidence="2">
    <location>
        <begin position="1"/>
        <end position="17"/>
    </location>
</feature>
<proteinExistence type="predicted"/>
<feature type="region of interest" description="Disordered" evidence="1">
    <location>
        <begin position="20"/>
        <end position="74"/>
    </location>
</feature>
<reference evidence="4" key="1">
    <citation type="submission" date="2017-05" db="EMBL/GenBank/DDBJ databases">
        <authorList>
            <person name="Sharma S."/>
            <person name="Sidhu C."/>
            <person name="Pinnaka A.K."/>
        </authorList>
    </citation>
    <scope>NUCLEOTIDE SEQUENCE [LARGE SCALE GENOMIC DNA]</scope>
    <source>
        <strain evidence="4">AK93</strain>
    </source>
</reference>
<dbReference type="Proteomes" id="UP000256763">
    <property type="component" value="Unassembled WGS sequence"/>
</dbReference>
<gene>
    <name evidence="3" type="ORF">CAL65_15660</name>
</gene>
<protein>
    <recommendedName>
        <fullName evidence="5">Lipoprotein</fullName>
    </recommendedName>
</protein>
<keyword evidence="2" id="KW-0732">Signal</keyword>
<dbReference type="EMBL" id="NFZW01000017">
    <property type="protein sequence ID" value="RFA34093.1"/>
    <property type="molecule type" value="Genomic_DNA"/>
</dbReference>
<feature type="chain" id="PRO_5017781910" description="Lipoprotein" evidence="2">
    <location>
        <begin position="18"/>
        <end position="74"/>
    </location>
</feature>
<name>A0A3E0WPG4_9GAMM</name>
<sequence>MRKLLAILAIAFPLAFAVGCDQQAGPGDQAGDPMGAPPEDQAQAPGQETETFTEETETETDDGFGDDTAGGDGW</sequence>
<dbReference type="AlphaFoldDB" id="A0A3E0WPG4"/>
<feature type="compositionally biased region" description="Acidic residues" evidence="1">
    <location>
        <begin position="51"/>
        <end position="65"/>
    </location>
</feature>